<evidence type="ECO:0000313" key="1">
    <source>
        <dbReference type="EMBL" id="EMH77473.1"/>
    </source>
</evidence>
<name>M3TPJ2_ENTH1</name>
<proteinExistence type="predicted"/>
<protein>
    <submittedName>
        <fullName evidence="1">Uncharacterized protein</fullName>
    </submittedName>
</protein>
<organism evidence="1 2">
    <name type="scientific">Entamoeba histolytica HM-1:IMSS-B</name>
    <dbReference type="NCBI Taxonomy" id="885319"/>
    <lineage>
        <taxon>Eukaryota</taxon>
        <taxon>Amoebozoa</taxon>
        <taxon>Evosea</taxon>
        <taxon>Archamoebae</taxon>
        <taxon>Mastigamoebida</taxon>
        <taxon>Entamoebidae</taxon>
        <taxon>Entamoeba</taxon>
    </lineage>
</organism>
<dbReference type="EMBL" id="KB610009">
    <property type="protein sequence ID" value="EMH77473.1"/>
    <property type="molecule type" value="Genomic_DNA"/>
</dbReference>
<accession>M3TPJ2</accession>
<gene>
    <name evidence="1" type="ORF">EHI8A_163960</name>
</gene>
<reference evidence="1 2" key="1">
    <citation type="submission" date="2013-01" db="EMBL/GenBank/DDBJ databases">
        <authorList>
            <person name="Hannick L."/>
            <person name="Zafar N."/>
            <person name="Lorenzi H."/>
            <person name="Ali I.A."/>
            <person name="Petri W.P."/>
            <person name="Caler E."/>
        </authorList>
    </citation>
    <scope>NUCLEOTIDE SEQUENCE [LARGE SCALE GENOMIC DNA]</scope>
    <source>
        <strain evidence="2">HM3:IMSS-B</strain>
    </source>
</reference>
<dbReference type="Proteomes" id="UP000030781">
    <property type="component" value="Unassembled WGS sequence"/>
</dbReference>
<sequence length="286" mass="29051">MRRGGVGTAGDRIETSLQLTGLAQALGDLLGEAEPGGGAVGRQVIGAPEAIVLVAVGQQALGGVGDGPGPGGCADLVVDDVQFVALAEQPHHGAQEVVALPGIDPASAQDEVAFGVFAHGVLASQFGPAIDIERTGRILFPVTAFPGAIEDVVGGVVDHGDAQLLRRPGEDLGHPLVDQGRGLGVALRGVHGGIGGGIDDDIGLCGQDAVMERVQLGEIHLGPADDGYLGLGGQQFLQRLRELAVLTGDEDVHVTELIPEGLARPCLIDRVGVATTALSKSRQSTR</sequence>
<dbReference type="AlphaFoldDB" id="M3TPJ2"/>
<dbReference type="VEuPathDB" id="AmoebaDB:EHI8A_163960"/>
<evidence type="ECO:0000313" key="2">
    <source>
        <dbReference type="Proteomes" id="UP000030781"/>
    </source>
</evidence>